<keyword evidence="1" id="KW-0433">Leucine-rich repeat</keyword>
<dbReference type="SMART" id="SM00369">
    <property type="entry name" value="LRR_TYP"/>
    <property type="match status" value="3"/>
</dbReference>
<evidence type="ECO:0000256" key="5">
    <source>
        <dbReference type="SAM" id="SignalP"/>
    </source>
</evidence>
<evidence type="ECO:0000256" key="3">
    <source>
        <dbReference type="ARBA" id="ARBA00022737"/>
    </source>
</evidence>
<dbReference type="PROSITE" id="PS51450">
    <property type="entry name" value="LRR"/>
    <property type="match status" value="1"/>
</dbReference>
<accession>A0A7L1N5Y3</accession>
<dbReference type="GO" id="GO:0005886">
    <property type="term" value="C:plasma membrane"/>
    <property type="evidence" value="ECO:0007669"/>
    <property type="project" value="TreeGrafter"/>
</dbReference>
<feature type="domain" description="LRRCT" evidence="7">
    <location>
        <begin position="158"/>
        <end position="211"/>
    </location>
</feature>
<dbReference type="InterPro" id="IPR050541">
    <property type="entry name" value="LRR_TM_domain-containing"/>
</dbReference>
<keyword evidence="4" id="KW-1133">Transmembrane helix</keyword>
<organism evidence="8 9">
    <name type="scientific">Rhinopomastus cyanomelas</name>
    <name type="common">Common scimitarbill</name>
    <dbReference type="NCBI Taxonomy" id="113115"/>
    <lineage>
        <taxon>Eukaryota</taxon>
        <taxon>Metazoa</taxon>
        <taxon>Chordata</taxon>
        <taxon>Craniata</taxon>
        <taxon>Vertebrata</taxon>
        <taxon>Euteleostomi</taxon>
        <taxon>Archelosauria</taxon>
        <taxon>Archosauria</taxon>
        <taxon>Dinosauria</taxon>
        <taxon>Saurischia</taxon>
        <taxon>Theropoda</taxon>
        <taxon>Coelurosauria</taxon>
        <taxon>Aves</taxon>
        <taxon>Neognathae</taxon>
        <taxon>Neoaves</taxon>
        <taxon>Telluraves</taxon>
        <taxon>Coraciimorphae</taxon>
        <taxon>Bucerotiformes</taxon>
        <taxon>Rhinopomastidae</taxon>
        <taxon>Rhinopomastus</taxon>
    </lineage>
</organism>
<name>A0A7L1N5Y3_RHICY</name>
<dbReference type="Pfam" id="PF13855">
    <property type="entry name" value="LRR_8"/>
    <property type="match status" value="1"/>
</dbReference>
<dbReference type="Gene3D" id="3.80.10.10">
    <property type="entry name" value="Ribonuclease Inhibitor"/>
    <property type="match status" value="2"/>
</dbReference>
<keyword evidence="4" id="KW-0472">Membrane</keyword>
<feature type="transmembrane region" description="Helical" evidence="4">
    <location>
        <begin position="220"/>
        <end position="251"/>
    </location>
</feature>
<dbReference type="PANTHER" id="PTHR24369:SF213">
    <property type="entry name" value="INSULIN LIKE GROWTH FACTOR BINDING PROTEIN ACID LABILE SUBUNIT"/>
    <property type="match status" value="1"/>
</dbReference>
<evidence type="ECO:0000259" key="6">
    <source>
        <dbReference type="SMART" id="SM00013"/>
    </source>
</evidence>
<dbReference type="SUPFAM" id="SSF52058">
    <property type="entry name" value="L domain-like"/>
    <property type="match status" value="1"/>
</dbReference>
<evidence type="ECO:0000259" key="7">
    <source>
        <dbReference type="SMART" id="SM00082"/>
    </source>
</evidence>
<feature type="chain" id="PRO_5029860780" evidence="5">
    <location>
        <begin position="25"/>
        <end position="260"/>
    </location>
</feature>
<sequence>MGCWRVPTVVLACLLLLYPLPSPACPATCHCSSGHVDCSQHAFREVPPGLGTNTTALWLRYNFITVLGPHSFPFLPRLLLLSLSHNLLERIHSQALVGLKTLLELDLSNNYLTVLSHETFEPLTSLATLHLDSNRLRVLEPGVLGALPQLQVLTLQDNPWVCSCVVVPLWRWLNHNREKVREKNLLLCRVPEELNKYPIMAFGNESFRQCQETSLSAQHFIVFLIIGPFSFMASVIFCMFMGSITVVCHNLRKEPHFWRR</sequence>
<comment type="caution">
    <text evidence="8">The sequence shown here is derived from an EMBL/GenBank/DDBJ whole genome shotgun (WGS) entry which is preliminary data.</text>
</comment>
<protein>
    <submittedName>
        <fullName evidence="8">LRC26 protein</fullName>
    </submittedName>
</protein>
<dbReference type="InterPro" id="IPR000372">
    <property type="entry name" value="LRRNT"/>
</dbReference>
<evidence type="ECO:0000256" key="1">
    <source>
        <dbReference type="ARBA" id="ARBA00022614"/>
    </source>
</evidence>
<dbReference type="EMBL" id="VXBP01003047">
    <property type="protein sequence ID" value="NXN94819.1"/>
    <property type="molecule type" value="Genomic_DNA"/>
</dbReference>
<reference evidence="8 9" key="1">
    <citation type="submission" date="2019-09" db="EMBL/GenBank/DDBJ databases">
        <title>Bird 10,000 Genomes (B10K) Project - Family phase.</title>
        <authorList>
            <person name="Zhang G."/>
        </authorList>
    </citation>
    <scope>NUCLEOTIDE SEQUENCE [LARGE SCALE GENOMIC DNA]</scope>
    <source>
        <strain evidence="8">B10K-DU-002-35</strain>
        <tissue evidence="8">Muscle</tissue>
    </source>
</reference>
<dbReference type="InterPro" id="IPR003591">
    <property type="entry name" value="Leu-rich_rpt_typical-subtyp"/>
</dbReference>
<proteinExistence type="predicted"/>
<dbReference type="PANTHER" id="PTHR24369">
    <property type="entry name" value="ANTIGEN BSP, PUTATIVE-RELATED"/>
    <property type="match status" value="1"/>
</dbReference>
<feature type="domain" description="LRRNT" evidence="6">
    <location>
        <begin position="24"/>
        <end position="56"/>
    </location>
</feature>
<keyword evidence="3" id="KW-0677">Repeat</keyword>
<dbReference type="AlphaFoldDB" id="A0A7L1N5Y3"/>
<dbReference type="InterPro" id="IPR000483">
    <property type="entry name" value="Cys-rich_flank_reg_C"/>
</dbReference>
<dbReference type="SMART" id="SM00013">
    <property type="entry name" value="LRRNT"/>
    <property type="match status" value="1"/>
</dbReference>
<keyword evidence="9" id="KW-1185">Reference proteome</keyword>
<evidence type="ECO:0000256" key="2">
    <source>
        <dbReference type="ARBA" id="ARBA00022729"/>
    </source>
</evidence>
<evidence type="ECO:0000313" key="8">
    <source>
        <dbReference type="EMBL" id="NXN94819.1"/>
    </source>
</evidence>
<dbReference type="Proteomes" id="UP000565785">
    <property type="component" value="Unassembled WGS sequence"/>
</dbReference>
<feature type="signal peptide" evidence="5">
    <location>
        <begin position="1"/>
        <end position="24"/>
    </location>
</feature>
<feature type="non-terminal residue" evidence="8">
    <location>
        <position position="1"/>
    </location>
</feature>
<dbReference type="OrthoDB" id="676979at2759"/>
<evidence type="ECO:0000313" key="9">
    <source>
        <dbReference type="Proteomes" id="UP000565785"/>
    </source>
</evidence>
<evidence type="ECO:0000256" key="4">
    <source>
        <dbReference type="SAM" id="Phobius"/>
    </source>
</evidence>
<keyword evidence="4" id="KW-0812">Transmembrane</keyword>
<keyword evidence="2 5" id="KW-0732">Signal</keyword>
<feature type="non-terminal residue" evidence="8">
    <location>
        <position position="260"/>
    </location>
</feature>
<dbReference type="InterPro" id="IPR032675">
    <property type="entry name" value="LRR_dom_sf"/>
</dbReference>
<dbReference type="InterPro" id="IPR001611">
    <property type="entry name" value="Leu-rich_rpt"/>
</dbReference>
<gene>
    <name evidence="8" type="primary">Lrrc26</name>
    <name evidence="8" type="ORF">RHICYA_R04029</name>
</gene>
<dbReference type="SMART" id="SM00082">
    <property type="entry name" value="LRRCT"/>
    <property type="match status" value="1"/>
</dbReference>